<organism evidence="7 8">
    <name type="scientific">Elysia crispata</name>
    <name type="common">lettuce slug</name>
    <dbReference type="NCBI Taxonomy" id="231223"/>
    <lineage>
        <taxon>Eukaryota</taxon>
        <taxon>Metazoa</taxon>
        <taxon>Spiralia</taxon>
        <taxon>Lophotrochozoa</taxon>
        <taxon>Mollusca</taxon>
        <taxon>Gastropoda</taxon>
        <taxon>Heterobranchia</taxon>
        <taxon>Euthyneura</taxon>
        <taxon>Panpulmonata</taxon>
        <taxon>Sacoglossa</taxon>
        <taxon>Placobranchoidea</taxon>
        <taxon>Plakobranchidae</taxon>
        <taxon>Elysia</taxon>
    </lineage>
</organism>
<comment type="caution">
    <text evidence="7">The sequence shown here is derived from an EMBL/GenBank/DDBJ whole genome shotgun (WGS) entry which is preliminary data.</text>
</comment>
<dbReference type="PROSITE" id="PS50850">
    <property type="entry name" value="MFS"/>
    <property type="match status" value="1"/>
</dbReference>
<feature type="transmembrane region" description="Helical" evidence="5">
    <location>
        <begin position="147"/>
        <end position="168"/>
    </location>
</feature>
<comment type="subcellular location">
    <subcellularLocation>
        <location evidence="1">Membrane</location>
        <topology evidence="1">Multi-pass membrane protein</topology>
    </subcellularLocation>
</comment>
<evidence type="ECO:0000256" key="1">
    <source>
        <dbReference type="ARBA" id="ARBA00004141"/>
    </source>
</evidence>
<evidence type="ECO:0000313" key="8">
    <source>
        <dbReference type="Proteomes" id="UP001283361"/>
    </source>
</evidence>
<name>A0AAE1AQX4_9GAST</name>
<feature type="transmembrane region" description="Helical" evidence="5">
    <location>
        <begin position="470"/>
        <end position="491"/>
    </location>
</feature>
<feature type="transmembrane region" description="Helical" evidence="5">
    <location>
        <begin position="377"/>
        <end position="401"/>
    </location>
</feature>
<proteinExistence type="predicted"/>
<accession>A0AAE1AQX4</accession>
<protein>
    <recommendedName>
        <fullName evidence="6">Major facilitator superfamily (MFS) profile domain-containing protein</fullName>
    </recommendedName>
</protein>
<dbReference type="Proteomes" id="UP001283361">
    <property type="component" value="Unassembled WGS sequence"/>
</dbReference>
<feature type="transmembrane region" description="Helical" evidence="5">
    <location>
        <begin position="437"/>
        <end position="458"/>
    </location>
</feature>
<feature type="transmembrane region" description="Helical" evidence="5">
    <location>
        <begin position="408"/>
        <end position="431"/>
    </location>
</feature>
<sequence length="583" mass="65122">MKFDDILEKHIGEFGAYQKTIYFLVSLPAVTEVIKILLPVFILATPKHRCSLPGLTNDTYAVQSEWHERLVNASIPWEQTEDSWEMSSCLMYQYENSTRLSPFQLSTNPEEENATRIQCNSWVYDHSEYMSAVSDFHMVCQYSDLKYHYLMIKFFGTFIGATLCGFLSDLYGRKLLLISCILLSLPATLIQLVSPFYWIFLTTHFFHGLFSAGVYTVLFVYIMEIIGPNYRMVAAILLEFFWIAGLLILVGAAYWIRDWKILVTVLVSPTIFFILYIWIIPESPRWLTSVGKYDEADKILKKIAKSNNKTETSRLLVSSVVDDVTGRNRAESAKVWKLFTNCGLFARTAICAYNRFILDLIYYGISLNVEHLGGNLYLNYTLSASVEAAANIGMCLLFLVFGLGRRALYCGCTIFGALSFGLSALSMLYWGSRVSSLSLSLVMIGKLGISASCTTIYVHTSELFPTSVRSSVMAVLDLAGMFGGAVSPYIFEMSDFMKGRMSAAFPMLVYGVTALAGGLLILLLPETKDKKMPDNIEDALKSDVQDTSKHTVLPDVLATQTHYAAINGVTERRAGGGGQSSSD</sequence>
<feature type="transmembrane region" description="Helical" evidence="5">
    <location>
        <begin position="175"/>
        <end position="199"/>
    </location>
</feature>
<feature type="transmembrane region" description="Helical" evidence="5">
    <location>
        <begin position="344"/>
        <end position="365"/>
    </location>
</feature>
<dbReference type="InterPro" id="IPR005828">
    <property type="entry name" value="MFS_sugar_transport-like"/>
</dbReference>
<keyword evidence="2 5" id="KW-0812">Transmembrane</keyword>
<dbReference type="GO" id="GO:0022857">
    <property type="term" value="F:transmembrane transporter activity"/>
    <property type="evidence" value="ECO:0007669"/>
    <property type="project" value="InterPro"/>
</dbReference>
<evidence type="ECO:0000259" key="6">
    <source>
        <dbReference type="PROSITE" id="PS50850"/>
    </source>
</evidence>
<feature type="transmembrane region" description="Helical" evidence="5">
    <location>
        <begin position="205"/>
        <end position="223"/>
    </location>
</feature>
<evidence type="ECO:0000313" key="7">
    <source>
        <dbReference type="EMBL" id="KAK3792214.1"/>
    </source>
</evidence>
<feature type="domain" description="Major facilitator superfamily (MFS) profile" evidence="6">
    <location>
        <begin position="90"/>
        <end position="529"/>
    </location>
</feature>
<dbReference type="InterPro" id="IPR020846">
    <property type="entry name" value="MFS_dom"/>
</dbReference>
<evidence type="ECO:0000256" key="4">
    <source>
        <dbReference type="ARBA" id="ARBA00023136"/>
    </source>
</evidence>
<keyword evidence="8" id="KW-1185">Reference proteome</keyword>
<dbReference type="Pfam" id="PF00083">
    <property type="entry name" value="Sugar_tr"/>
    <property type="match status" value="1"/>
</dbReference>
<dbReference type="GO" id="GO:0016020">
    <property type="term" value="C:membrane"/>
    <property type="evidence" value="ECO:0007669"/>
    <property type="project" value="UniProtKB-SubCell"/>
</dbReference>
<feature type="transmembrane region" description="Helical" evidence="5">
    <location>
        <begin position="503"/>
        <end position="524"/>
    </location>
</feature>
<dbReference type="AlphaFoldDB" id="A0AAE1AQX4"/>
<keyword evidence="3 5" id="KW-1133">Transmembrane helix</keyword>
<feature type="transmembrane region" description="Helical" evidence="5">
    <location>
        <begin position="261"/>
        <end position="279"/>
    </location>
</feature>
<dbReference type="SUPFAM" id="SSF103473">
    <property type="entry name" value="MFS general substrate transporter"/>
    <property type="match status" value="1"/>
</dbReference>
<feature type="transmembrane region" description="Helical" evidence="5">
    <location>
        <begin position="235"/>
        <end position="255"/>
    </location>
</feature>
<dbReference type="InterPro" id="IPR036259">
    <property type="entry name" value="MFS_trans_sf"/>
</dbReference>
<evidence type="ECO:0000256" key="3">
    <source>
        <dbReference type="ARBA" id="ARBA00022989"/>
    </source>
</evidence>
<evidence type="ECO:0000256" key="2">
    <source>
        <dbReference type="ARBA" id="ARBA00022692"/>
    </source>
</evidence>
<feature type="transmembrane region" description="Helical" evidence="5">
    <location>
        <begin position="21"/>
        <end position="44"/>
    </location>
</feature>
<gene>
    <name evidence="7" type="ORF">RRG08_035971</name>
</gene>
<dbReference type="PANTHER" id="PTHR24064">
    <property type="entry name" value="SOLUTE CARRIER FAMILY 22 MEMBER"/>
    <property type="match status" value="1"/>
</dbReference>
<evidence type="ECO:0000256" key="5">
    <source>
        <dbReference type="SAM" id="Phobius"/>
    </source>
</evidence>
<dbReference type="EMBL" id="JAWDGP010001383">
    <property type="protein sequence ID" value="KAK3792214.1"/>
    <property type="molecule type" value="Genomic_DNA"/>
</dbReference>
<keyword evidence="4 5" id="KW-0472">Membrane</keyword>
<dbReference type="Gene3D" id="1.20.1250.20">
    <property type="entry name" value="MFS general substrate transporter like domains"/>
    <property type="match status" value="1"/>
</dbReference>
<reference evidence="7" key="1">
    <citation type="journal article" date="2023" name="G3 (Bethesda)">
        <title>A reference genome for the long-term kleptoplast-retaining sea slug Elysia crispata morphotype clarki.</title>
        <authorList>
            <person name="Eastman K.E."/>
            <person name="Pendleton A.L."/>
            <person name="Shaikh M.A."/>
            <person name="Suttiyut T."/>
            <person name="Ogas R."/>
            <person name="Tomko P."/>
            <person name="Gavelis G."/>
            <person name="Widhalm J.R."/>
            <person name="Wisecaver J.H."/>
        </authorList>
    </citation>
    <scope>NUCLEOTIDE SEQUENCE</scope>
    <source>
        <strain evidence="7">ECLA1</strain>
    </source>
</reference>